<keyword evidence="1" id="KW-0812">Transmembrane</keyword>
<name>A0ABP0LXK7_9DINO</name>
<accession>A0ABP0LXK7</accession>
<evidence type="ECO:0000313" key="3">
    <source>
        <dbReference type="Proteomes" id="UP001642484"/>
    </source>
</evidence>
<protein>
    <recommendedName>
        <fullName evidence="4">Acyltransferase 3 domain-containing protein</fullName>
    </recommendedName>
</protein>
<sequence length="594" mass="66033">MEDFHPTECQLWELVNSETIDNLYRTATVRCGCGELDNDSRTIFSRIALPLILALGTLALRTTLDGDREDYADVRPTEKTDGNESRGKERMYWLDYARIACVFCVVSEHSGGRIFSDRNLLWVQQWVVPFLYVVSGISFMLSKSRLWKYELRLFVVLAVGTLANAIGDLVHGNDIMKNPFYTVYQMAYVAVIMIVSLLVAPIKEALQWRARNPRAPATWPLRVSAVVYGLVTALALTFFVGGWSLRGGDDSRFQNLGGGGADALLEAPLFISRSFGLFFLVSLTACWGYCSSAGWILMIISYAGHVLIPYQKGGHPLGPDLFLIGMVSHQWPLKHKAQVGRWLRCYWPPLVPAFLLNSMAYVSGRCDLHPLNTTWERFRFRFNESVLLTALLCGAFAADDPYKATPWLNLWALYAYCFHVCWARMLPTPYGAVLTYFSLPLFYLLHKLRRRRRDAHEEPATPESHDEASEQLGPAAAAAASIRSGVKEVKKSVKENLGNVTATAASFSAETHQLQGVNGAPAREVTEVAFLAEGAFGAVMKVSCNRTGEKFALKKISCMEGVQVASSFEAAEREAKVHGSSLWSGSSLVDSSWS</sequence>
<feature type="transmembrane region" description="Helical" evidence="1">
    <location>
        <begin position="275"/>
        <end position="303"/>
    </location>
</feature>
<feature type="transmembrane region" description="Helical" evidence="1">
    <location>
        <begin position="223"/>
        <end position="245"/>
    </location>
</feature>
<evidence type="ECO:0000256" key="1">
    <source>
        <dbReference type="SAM" id="Phobius"/>
    </source>
</evidence>
<evidence type="ECO:0000313" key="2">
    <source>
        <dbReference type="EMBL" id="CAK9043976.1"/>
    </source>
</evidence>
<feature type="transmembrane region" description="Helical" evidence="1">
    <location>
        <begin position="153"/>
        <end position="171"/>
    </location>
</feature>
<reference evidence="2 3" key="1">
    <citation type="submission" date="2024-02" db="EMBL/GenBank/DDBJ databases">
        <authorList>
            <person name="Chen Y."/>
            <person name="Shah S."/>
            <person name="Dougan E. K."/>
            <person name="Thang M."/>
            <person name="Chan C."/>
        </authorList>
    </citation>
    <scope>NUCLEOTIDE SEQUENCE [LARGE SCALE GENOMIC DNA]</scope>
</reference>
<organism evidence="2 3">
    <name type="scientific">Durusdinium trenchii</name>
    <dbReference type="NCBI Taxonomy" id="1381693"/>
    <lineage>
        <taxon>Eukaryota</taxon>
        <taxon>Sar</taxon>
        <taxon>Alveolata</taxon>
        <taxon>Dinophyceae</taxon>
        <taxon>Suessiales</taxon>
        <taxon>Symbiodiniaceae</taxon>
        <taxon>Durusdinium</taxon>
    </lineage>
</organism>
<dbReference type="Proteomes" id="UP001642484">
    <property type="component" value="Unassembled WGS sequence"/>
</dbReference>
<keyword evidence="3" id="KW-1185">Reference proteome</keyword>
<feature type="transmembrane region" description="Helical" evidence="1">
    <location>
        <begin position="380"/>
        <end position="398"/>
    </location>
</feature>
<gene>
    <name evidence="2" type="ORF">CCMP2556_LOCUS23205</name>
</gene>
<dbReference type="EMBL" id="CAXAMN010014669">
    <property type="protein sequence ID" value="CAK9043976.1"/>
    <property type="molecule type" value="Genomic_DNA"/>
</dbReference>
<evidence type="ECO:0008006" key="4">
    <source>
        <dbReference type="Google" id="ProtNLM"/>
    </source>
</evidence>
<feature type="transmembrane region" description="Helical" evidence="1">
    <location>
        <begin position="428"/>
        <end position="445"/>
    </location>
</feature>
<proteinExistence type="predicted"/>
<feature type="transmembrane region" description="Helical" evidence="1">
    <location>
        <begin position="121"/>
        <end position="141"/>
    </location>
</feature>
<keyword evidence="1" id="KW-0472">Membrane</keyword>
<comment type="caution">
    <text evidence="2">The sequence shown here is derived from an EMBL/GenBank/DDBJ whole genome shotgun (WGS) entry which is preliminary data.</text>
</comment>
<feature type="transmembrane region" description="Helical" evidence="1">
    <location>
        <begin position="183"/>
        <end position="202"/>
    </location>
</feature>
<dbReference type="Gene3D" id="3.30.200.20">
    <property type="entry name" value="Phosphorylase Kinase, domain 1"/>
    <property type="match status" value="1"/>
</dbReference>
<keyword evidence="1" id="KW-1133">Transmembrane helix</keyword>